<proteinExistence type="predicted"/>
<dbReference type="PRINTS" id="PR00364">
    <property type="entry name" value="DISEASERSIST"/>
</dbReference>
<name>A0AAV8SQT6_9ROSI</name>
<evidence type="ECO:0000259" key="3">
    <source>
        <dbReference type="Pfam" id="PF00931"/>
    </source>
</evidence>
<dbReference type="InterPro" id="IPR002182">
    <property type="entry name" value="NB-ARC"/>
</dbReference>
<gene>
    <name evidence="4" type="ORF">K2173_010732</name>
</gene>
<feature type="coiled-coil region" evidence="2">
    <location>
        <begin position="20"/>
        <end position="47"/>
    </location>
</feature>
<comment type="caution">
    <text evidence="4">The sequence shown here is derived from an EMBL/GenBank/DDBJ whole genome shotgun (WGS) entry which is preliminary data.</text>
</comment>
<dbReference type="EMBL" id="JAIWQS010000009">
    <property type="protein sequence ID" value="KAJ8754641.1"/>
    <property type="molecule type" value="Genomic_DNA"/>
</dbReference>
<organism evidence="4 5">
    <name type="scientific">Erythroxylum novogranatense</name>
    <dbReference type="NCBI Taxonomy" id="1862640"/>
    <lineage>
        <taxon>Eukaryota</taxon>
        <taxon>Viridiplantae</taxon>
        <taxon>Streptophyta</taxon>
        <taxon>Embryophyta</taxon>
        <taxon>Tracheophyta</taxon>
        <taxon>Spermatophyta</taxon>
        <taxon>Magnoliopsida</taxon>
        <taxon>eudicotyledons</taxon>
        <taxon>Gunneridae</taxon>
        <taxon>Pentapetalae</taxon>
        <taxon>rosids</taxon>
        <taxon>fabids</taxon>
        <taxon>Malpighiales</taxon>
        <taxon>Erythroxylaceae</taxon>
        <taxon>Erythroxylum</taxon>
    </lineage>
</organism>
<dbReference type="InterPro" id="IPR027417">
    <property type="entry name" value="P-loop_NTPase"/>
</dbReference>
<feature type="domain" description="NB-ARC" evidence="3">
    <location>
        <begin position="100"/>
        <end position="249"/>
    </location>
</feature>
<evidence type="ECO:0000313" key="5">
    <source>
        <dbReference type="Proteomes" id="UP001159364"/>
    </source>
</evidence>
<dbReference type="GO" id="GO:0043531">
    <property type="term" value="F:ADP binding"/>
    <property type="evidence" value="ECO:0007669"/>
    <property type="project" value="InterPro"/>
</dbReference>
<keyword evidence="5" id="KW-1185">Reference proteome</keyword>
<dbReference type="SUPFAM" id="SSF52540">
    <property type="entry name" value="P-loop containing nucleoside triphosphate hydrolases"/>
    <property type="match status" value="1"/>
</dbReference>
<keyword evidence="2" id="KW-0175">Coiled coil</keyword>
<dbReference type="InterPro" id="IPR050905">
    <property type="entry name" value="Plant_NBS-LRR"/>
</dbReference>
<evidence type="ECO:0000313" key="4">
    <source>
        <dbReference type="EMBL" id="KAJ8754641.1"/>
    </source>
</evidence>
<accession>A0AAV8SQT6</accession>
<dbReference type="Pfam" id="PF00931">
    <property type="entry name" value="NB-ARC"/>
    <property type="match status" value="1"/>
</dbReference>
<evidence type="ECO:0000256" key="1">
    <source>
        <dbReference type="ARBA" id="ARBA00022821"/>
    </source>
</evidence>
<dbReference type="PANTHER" id="PTHR33463:SF187">
    <property type="entry name" value="AND NB-ARC DOMAIN DISEASE RESISTANCE PROTEIN, PUTATIVE-RELATED"/>
    <property type="match status" value="1"/>
</dbReference>
<sequence>MNMELTTIEHQRGKKRKREVENWLRNVRRKKTSVEQLEEEVNESNCLTQLRLGRLVEKNIQEVAELVEQGRFPEGLSIHLDQSRGAELLTSPLVGQNAQRSLQQMWNCLIDVGTSSVGVYGMGGVGKTEIVTHIHNLTLDNARSFDYVYWVSVGTAKEARIDLFGEEDEMRRAARLFKFLKRRRIFLLILDDVWEAFSLEKVGIPLNFGGKLIITTRLLKVCRGLDCQQLFKIDPLSMEESWDPFTKKLKSQRVIALELERVMRFVAKDVVVCL</sequence>
<protein>
    <recommendedName>
        <fullName evidence="3">NB-ARC domain-containing protein</fullName>
    </recommendedName>
</protein>
<keyword evidence="1" id="KW-0611">Plant defense</keyword>
<evidence type="ECO:0000256" key="2">
    <source>
        <dbReference type="SAM" id="Coils"/>
    </source>
</evidence>
<dbReference type="PANTHER" id="PTHR33463">
    <property type="entry name" value="NB-ARC DOMAIN-CONTAINING PROTEIN-RELATED"/>
    <property type="match status" value="1"/>
</dbReference>
<dbReference type="Gene3D" id="3.40.50.300">
    <property type="entry name" value="P-loop containing nucleotide triphosphate hydrolases"/>
    <property type="match status" value="1"/>
</dbReference>
<dbReference type="Proteomes" id="UP001159364">
    <property type="component" value="Linkage Group LG09"/>
</dbReference>
<reference evidence="4 5" key="1">
    <citation type="submission" date="2021-09" db="EMBL/GenBank/DDBJ databases">
        <title>Genomic insights and catalytic innovation underlie evolution of tropane alkaloids biosynthesis.</title>
        <authorList>
            <person name="Wang Y.-J."/>
            <person name="Tian T."/>
            <person name="Huang J.-P."/>
            <person name="Huang S.-X."/>
        </authorList>
    </citation>
    <scope>NUCLEOTIDE SEQUENCE [LARGE SCALE GENOMIC DNA]</scope>
    <source>
        <strain evidence="4">KIB-2018</strain>
        <tissue evidence="4">Leaf</tissue>
    </source>
</reference>
<dbReference type="AlphaFoldDB" id="A0AAV8SQT6"/>